<dbReference type="EMBL" id="JASPKY010000686">
    <property type="protein sequence ID" value="KAK9686732.1"/>
    <property type="molecule type" value="Genomic_DNA"/>
</dbReference>
<dbReference type="InterPro" id="IPR036691">
    <property type="entry name" value="Endo/exonu/phosph_ase_sf"/>
</dbReference>
<evidence type="ECO:0000313" key="2">
    <source>
        <dbReference type="Proteomes" id="UP001458880"/>
    </source>
</evidence>
<protein>
    <submittedName>
        <fullName evidence="1">Uncharacterized protein</fullName>
    </submittedName>
</protein>
<comment type="caution">
    <text evidence="1">The sequence shown here is derived from an EMBL/GenBank/DDBJ whole genome shotgun (WGS) entry which is preliminary data.</text>
</comment>
<dbReference type="AlphaFoldDB" id="A0AAW1IC14"/>
<reference evidence="1 2" key="1">
    <citation type="journal article" date="2024" name="BMC Genomics">
        <title>De novo assembly and annotation of Popillia japonica's genome with initial clues to its potential as an invasive pest.</title>
        <authorList>
            <person name="Cucini C."/>
            <person name="Boschi S."/>
            <person name="Funari R."/>
            <person name="Cardaioli E."/>
            <person name="Iannotti N."/>
            <person name="Marturano G."/>
            <person name="Paoli F."/>
            <person name="Bruttini M."/>
            <person name="Carapelli A."/>
            <person name="Frati F."/>
            <person name="Nardi F."/>
        </authorList>
    </citation>
    <scope>NUCLEOTIDE SEQUENCE [LARGE SCALE GENOMIC DNA]</scope>
    <source>
        <strain evidence="1">DMR45628</strain>
    </source>
</reference>
<dbReference type="Gene3D" id="3.60.10.10">
    <property type="entry name" value="Endonuclease/exonuclease/phosphatase"/>
    <property type="match status" value="1"/>
</dbReference>
<gene>
    <name evidence="1" type="ORF">QE152_g36976</name>
</gene>
<organism evidence="1 2">
    <name type="scientific">Popillia japonica</name>
    <name type="common">Japanese beetle</name>
    <dbReference type="NCBI Taxonomy" id="7064"/>
    <lineage>
        <taxon>Eukaryota</taxon>
        <taxon>Metazoa</taxon>
        <taxon>Ecdysozoa</taxon>
        <taxon>Arthropoda</taxon>
        <taxon>Hexapoda</taxon>
        <taxon>Insecta</taxon>
        <taxon>Pterygota</taxon>
        <taxon>Neoptera</taxon>
        <taxon>Endopterygota</taxon>
        <taxon>Coleoptera</taxon>
        <taxon>Polyphaga</taxon>
        <taxon>Scarabaeiformia</taxon>
        <taxon>Scarabaeidae</taxon>
        <taxon>Rutelinae</taxon>
        <taxon>Popillia</taxon>
    </lineage>
</organism>
<dbReference type="Proteomes" id="UP001458880">
    <property type="component" value="Unassembled WGS sequence"/>
</dbReference>
<name>A0AAW1IC14_POPJA</name>
<accession>A0AAW1IC14</accession>
<proteinExistence type="predicted"/>
<sequence length="391" mass="45194">MENNNIRIMRLSGTKKKGKGSIQFTNKHTLYYSGFKEEAKEGVAIIVTEEINSKVIKYKSVNLRIIMIALAMKETETVNIIQIYGPVEGTAEEEITDFYSILQRELDEVREENEATISILRYCQTVAIHGFTDHCLVSCKIGVSVTRFDAFPKTYRHFKYFNYGKFNADLVNAPFCLIFDADDIDTKVSIFNEVFHTLLDKHAPRKMCMIKGPQKPWVTTTMKLMQKLRDKAFSKFKSTRNADHFAYYKELRNLTTSAIKREKKAYRDHCVTTASSKSLWSRLRNLHVVPTRNNSVLPKNLSNVDELNTFIVSFSSADLDFDPHISNLYNHARRDISSEKFGFFFHPVSEDDVLQFTRNNHPTEKDQVNLANECRHCLELLFGKIVLTNNH</sequence>
<evidence type="ECO:0000313" key="1">
    <source>
        <dbReference type="EMBL" id="KAK9686732.1"/>
    </source>
</evidence>
<keyword evidence="2" id="KW-1185">Reference proteome</keyword>